<sequence>MAHQSIDAIKNREVRGCIMRALALSQFTPISSHSLQMALVDKCTDIMPQVHYLRDKGYIRVDDVSKENLGGIQYLITLTATGVDLIEGSIAADPGVTL</sequence>
<comment type="caution">
    <text evidence="1">The sequence shown here is derived from an EMBL/GenBank/DDBJ whole genome shotgun (WGS) entry which is preliminary data.</text>
</comment>
<accession>A0A645GVU0</accession>
<reference evidence="1" key="1">
    <citation type="submission" date="2019-08" db="EMBL/GenBank/DDBJ databases">
        <authorList>
            <person name="Kucharzyk K."/>
            <person name="Murdoch R.W."/>
            <person name="Higgins S."/>
            <person name="Loffler F."/>
        </authorList>
    </citation>
    <scope>NUCLEOTIDE SEQUENCE</scope>
</reference>
<evidence type="ECO:0008006" key="2">
    <source>
        <dbReference type="Google" id="ProtNLM"/>
    </source>
</evidence>
<dbReference type="EMBL" id="VSSQ01081162">
    <property type="protein sequence ID" value="MPN30152.1"/>
    <property type="molecule type" value="Genomic_DNA"/>
</dbReference>
<gene>
    <name evidence="1" type="ORF">SDC9_177610</name>
</gene>
<proteinExistence type="predicted"/>
<organism evidence="1">
    <name type="scientific">bioreactor metagenome</name>
    <dbReference type="NCBI Taxonomy" id="1076179"/>
    <lineage>
        <taxon>unclassified sequences</taxon>
        <taxon>metagenomes</taxon>
        <taxon>ecological metagenomes</taxon>
    </lineage>
</organism>
<protein>
    <recommendedName>
        <fullName evidence="2">ArnR1-like winged helix-turn-helix domain-containing protein</fullName>
    </recommendedName>
</protein>
<evidence type="ECO:0000313" key="1">
    <source>
        <dbReference type="EMBL" id="MPN30152.1"/>
    </source>
</evidence>
<dbReference type="AlphaFoldDB" id="A0A645GVU0"/>
<name>A0A645GVU0_9ZZZZ</name>